<dbReference type="VEuPathDB" id="FungiDB:H257_07063"/>
<reference evidence="2" key="1">
    <citation type="submission" date="2013-12" db="EMBL/GenBank/DDBJ databases">
        <title>The Genome Sequence of Aphanomyces astaci APO3.</title>
        <authorList>
            <consortium name="The Broad Institute Genomics Platform"/>
            <person name="Russ C."/>
            <person name="Tyler B."/>
            <person name="van West P."/>
            <person name="Dieguez-Uribeondo J."/>
            <person name="Young S.K."/>
            <person name="Zeng Q."/>
            <person name="Gargeya S."/>
            <person name="Fitzgerald M."/>
            <person name="Abouelleil A."/>
            <person name="Alvarado L."/>
            <person name="Chapman S.B."/>
            <person name="Gainer-Dewar J."/>
            <person name="Goldberg J."/>
            <person name="Griggs A."/>
            <person name="Gujja S."/>
            <person name="Hansen M."/>
            <person name="Howarth C."/>
            <person name="Imamovic A."/>
            <person name="Ireland A."/>
            <person name="Larimer J."/>
            <person name="McCowan C."/>
            <person name="Murphy C."/>
            <person name="Pearson M."/>
            <person name="Poon T.W."/>
            <person name="Priest M."/>
            <person name="Roberts A."/>
            <person name="Saif S."/>
            <person name="Shea T."/>
            <person name="Sykes S."/>
            <person name="Wortman J."/>
            <person name="Nusbaum C."/>
            <person name="Birren B."/>
        </authorList>
    </citation>
    <scope>NUCLEOTIDE SEQUENCE [LARGE SCALE GENOMIC DNA]</scope>
    <source>
        <strain evidence="2">APO3</strain>
    </source>
</reference>
<evidence type="ECO:0000313" key="2">
    <source>
        <dbReference type="EMBL" id="ETV79848.1"/>
    </source>
</evidence>
<proteinExistence type="predicted"/>
<organism evidence="2">
    <name type="scientific">Aphanomyces astaci</name>
    <name type="common">Crayfish plague agent</name>
    <dbReference type="NCBI Taxonomy" id="112090"/>
    <lineage>
        <taxon>Eukaryota</taxon>
        <taxon>Sar</taxon>
        <taxon>Stramenopiles</taxon>
        <taxon>Oomycota</taxon>
        <taxon>Saprolegniomycetes</taxon>
        <taxon>Saprolegniales</taxon>
        <taxon>Verrucalvaceae</taxon>
        <taxon>Aphanomyces</taxon>
    </lineage>
</organism>
<dbReference type="GeneID" id="20809059"/>
<name>W4GLR5_APHAT</name>
<dbReference type="RefSeq" id="XP_009830784.1">
    <property type="nucleotide sequence ID" value="XM_009832482.1"/>
</dbReference>
<protein>
    <submittedName>
        <fullName evidence="2">Uncharacterized protein</fullName>
    </submittedName>
</protein>
<gene>
    <name evidence="2" type="ORF">H257_07063</name>
</gene>
<dbReference type="OrthoDB" id="515401at2759"/>
<dbReference type="EMBL" id="KI913127">
    <property type="protein sequence ID" value="ETV79848.1"/>
    <property type="molecule type" value="Genomic_DNA"/>
</dbReference>
<accession>W4GLR5</accession>
<feature type="region of interest" description="Disordered" evidence="1">
    <location>
        <begin position="96"/>
        <end position="121"/>
    </location>
</feature>
<dbReference type="RefSeq" id="XP_009830785.1">
    <property type="nucleotide sequence ID" value="XM_009832483.1"/>
</dbReference>
<evidence type="ECO:0000256" key="1">
    <source>
        <dbReference type="SAM" id="MobiDB-lite"/>
    </source>
</evidence>
<dbReference type="EMBL" id="KI913127">
    <property type="protein sequence ID" value="ETV79849.1"/>
    <property type="molecule type" value="Genomic_DNA"/>
</dbReference>
<sequence>MSWQSFLTMKRFISEGNRLENAGCRLWHMQRLNRLAARTDAVDDPHNDILRARASTATLPRRRCRAIDVAMMCIAFGALSSSICEDVSLHVHLPPDSRKQQRLSPQQWRRHPPTQPQSSRCRAKCVGTQHGCAVPKGHGHEFTINLPSDMESAYRTDPRVQHLQRPPHNHPVPLLFNLHRVIVSVIPPLWRRTCKLPSRCDTECPV</sequence>
<dbReference type="AlphaFoldDB" id="W4GLR5"/>